<evidence type="ECO:0000256" key="1">
    <source>
        <dbReference type="SAM" id="MobiDB-lite"/>
    </source>
</evidence>
<keyword evidence="2" id="KW-0472">Membrane</keyword>
<protein>
    <submittedName>
        <fullName evidence="4">Uncharacterized protein</fullName>
    </submittedName>
</protein>
<dbReference type="Proteomes" id="UP001172159">
    <property type="component" value="Unassembled WGS sequence"/>
</dbReference>
<organism evidence="4 5">
    <name type="scientific">Apiosordaria backusii</name>
    <dbReference type="NCBI Taxonomy" id="314023"/>
    <lineage>
        <taxon>Eukaryota</taxon>
        <taxon>Fungi</taxon>
        <taxon>Dikarya</taxon>
        <taxon>Ascomycota</taxon>
        <taxon>Pezizomycotina</taxon>
        <taxon>Sordariomycetes</taxon>
        <taxon>Sordariomycetidae</taxon>
        <taxon>Sordariales</taxon>
        <taxon>Lasiosphaeriaceae</taxon>
        <taxon>Apiosordaria</taxon>
    </lineage>
</organism>
<keyword evidence="3" id="KW-0732">Signal</keyword>
<comment type="caution">
    <text evidence="4">The sequence shown here is derived from an EMBL/GenBank/DDBJ whole genome shotgun (WGS) entry which is preliminary data.</text>
</comment>
<keyword evidence="2" id="KW-0812">Transmembrane</keyword>
<feature type="region of interest" description="Disordered" evidence="1">
    <location>
        <begin position="115"/>
        <end position="159"/>
    </location>
</feature>
<feature type="transmembrane region" description="Helical" evidence="2">
    <location>
        <begin position="175"/>
        <end position="193"/>
    </location>
</feature>
<evidence type="ECO:0000256" key="2">
    <source>
        <dbReference type="SAM" id="Phobius"/>
    </source>
</evidence>
<evidence type="ECO:0000313" key="4">
    <source>
        <dbReference type="EMBL" id="KAK0701159.1"/>
    </source>
</evidence>
<gene>
    <name evidence="4" type="ORF">B0T21DRAFT_379288</name>
</gene>
<accession>A0AA39ZPC1</accession>
<feature type="chain" id="PRO_5041271333" evidence="3">
    <location>
        <begin position="21"/>
        <end position="194"/>
    </location>
</feature>
<keyword evidence="2" id="KW-1133">Transmembrane helix</keyword>
<dbReference type="EMBL" id="JAUKTV010000032">
    <property type="protein sequence ID" value="KAK0701159.1"/>
    <property type="molecule type" value="Genomic_DNA"/>
</dbReference>
<dbReference type="AlphaFoldDB" id="A0AA39ZPC1"/>
<feature type="compositionally biased region" description="Low complexity" evidence="1">
    <location>
        <begin position="115"/>
        <end position="125"/>
    </location>
</feature>
<sequence length="194" mass="20346">MIITTSIRVAIVAMATLALAVPTQPDAVQIDDGILLPRLVCPDARYKPCGTMCCTPLERCSYLELIGYACFDKKKSSSADPPEKALSTYTSTYTEPDLNTMLITAHDDSATLTATTTETEPDLSTMPISAHGSSSITTAPTSGNPTPGATTIPTGSGTAAVATTTTRNSAGRVDFRGYGMTLLASAMFGYIYLL</sequence>
<name>A0AA39ZPC1_9PEZI</name>
<evidence type="ECO:0000313" key="5">
    <source>
        <dbReference type="Proteomes" id="UP001172159"/>
    </source>
</evidence>
<reference evidence="4" key="1">
    <citation type="submission" date="2023-06" db="EMBL/GenBank/DDBJ databases">
        <title>Genome-scale phylogeny and comparative genomics of the fungal order Sordariales.</title>
        <authorList>
            <consortium name="Lawrence Berkeley National Laboratory"/>
            <person name="Hensen N."/>
            <person name="Bonometti L."/>
            <person name="Westerberg I."/>
            <person name="Brannstrom I.O."/>
            <person name="Guillou S."/>
            <person name="Cros-Aarteil S."/>
            <person name="Calhoun S."/>
            <person name="Haridas S."/>
            <person name="Kuo A."/>
            <person name="Mondo S."/>
            <person name="Pangilinan J."/>
            <person name="Riley R."/>
            <person name="Labutti K."/>
            <person name="Andreopoulos B."/>
            <person name="Lipzen A."/>
            <person name="Chen C."/>
            <person name="Yanf M."/>
            <person name="Daum C."/>
            <person name="Ng V."/>
            <person name="Clum A."/>
            <person name="Steindorff A."/>
            <person name="Ohm R."/>
            <person name="Martin F."/>
            <person name="Silar P."/>
            <person name="Natvig D."/>
            <person name="Lalanne C."/>
            <person name="Gautier V."/>
            <person name="Ament-Velasquez S.L."/>
            <person name="Kruys A."/>
            <person name="Hutchinson M.I."/>
            <person name="Powell A.J."/>
            <person name="Barry K."/>
            <person name="Miller A.N."/>
            <person name="Grigoriev I.V."/>
            <person name="Debuchy R."/>
            <person name="Gladieux P."/>
            <person name="Thoren M.H."/>
            <person name="Johannesson H."/>
        </authorList>
    </citation>
    <scope>NUCLEOTIDE SEQUENCE</scope>
    <source>
        <strain evidence="4">CBS 540.89</strain>
    </source>
</reference>
<feature type="compositionally biased region" description="Polar residues" evidence="1">
    <location>
        <begin position="131"/>
        <end position="157"/>
    </location>
</feature>
<feature type="signal peptide" evidence="3">
    <location>
        <begin position="1"/>
        <end position="20"/>
    </location>
</feature>
<keyword evidence="5" id="KW-1185">Reference proteome</keyword>
<proteinExistence type="predicted"/>
<evidence type="ECO:0000256" key="3">
    <source>
        <dbReference type="SAM" id="SignalP"/>
    </source>
</evidence>